<dbReference type="AlphaFoldDB" id="A0A6C0JTN8"/>
<proteinExistence type="predicted"/>
<name>A0A6C0JTN8_9ZZZZ</name>
<evidence type="ECO:0000313" key="1">
    <source>
        <dbReference type="EMBL" id="QHU08070.1"/>
    </source>
</evidence>
<dbReference type="EMBL" id="MN740694">
    <property type="protein sequence ID" value="QHU08070.1"/>
    <property type="molecule type" value="Genomic_DNA"/>
</dbReference>
<accession>A0A6C0JTN8</accession>
<sequence length="41" mass="4641">MSWIDDLSILSQLKSCLGTTPDKLTYFTIFIYIDKGLIETG</sequence>
<organism evidence="1">
    <name type="scientific">viral metagenome</name>
    <dbReference type="NCBI Taxonomy" id="1070528"/>
    <lineage>
        <taxon>unclassified sequences</taxon>
        <taxon>metagenomes</taxon>
        <taxon>organismal metagenomes</taxon>
    </lineage>
</organism>
<protein>
    <submittedName>
        <fullName evidence="1">Uncharacterized protein</fullName>
    </submittedName>
</protein>
<reference evidence="1" key="1">
    <citation type="journal article" date="2020" name="Nature">
        <title>Giant virus diversity and host interactions through global metagenomics.</title>
        <authorList>
            <person name="Schulz F."/>
            <person name="Roux S."/>
            <person name="Paez-Espino D."/>
            <person name="Jungbluth S."/>
            <person name="Walsh D.A."/>
            <person name="Denef V.J."/>
            <person name="McMahon K.D."/>
            <person name="Konstantinidis K.T."/>
            <person name="Eloe-Fadrosh E.A."/>
            <person name="Kyrpides N.C."/>
            <person name="Woyke T."/>
        </authorList>
    </citation>
    <scope>NUCLEOTIDE SEQUENCE</scope>
    <source>
        <strain evidence="1">GVMAG-S-1062768-28</strain>
    </source>
</reference>